<keyword evidence="1" id="KW-0732">Signal</keyword>
<dbReference type="AlphaFoldDB" id="A0A370DHP5"/>
<dbReference type="Proteomes" id="UP000254266">
    <property type="component" value="Unassembled WGS sequence"/>
</dbReference>
<evidence type="ECO:0008006" key="4">
    <source>
        <dbReference type="Google" id="ProtNLM"/>
    </source>
</evidence>
<evidence type="ECO:0000313" key="2">
    <source>
        <dbReference type="EMBL" id="RDH84449.1"/>
    </source>
</evidence>
<gene>
    <name evidence="2" type="ORF">DIZ80_02935</name>
</gene>
<dbReference type="EMBL" id="QFXC01000007">
    <property type="protein sequence ID" value="RDH84449.1"/>
    <property type="molecule type" value="Genomic_DNA"/>
</dbReference>
<evidence type="ECO:0000313" key="3">
    <source>
        <dbReference type="Proteomes" id="UP000254266"/>
    </source>
</evidence>
<name>A0A370DHP5_9GAMM</name>
<keyword evidence="3" id="KW-1185">Reference proteome</keyword>
<evidence type="ECO:0000256" key="1">
    <source>
        <dbReference type="SAM" id="SignalP"/>
    </source>
</evidence>
<accession>A0A370DHP5</accession>
<comment type="caution">
    <text evidence="2">The sequence shown here is derived from an EMBL/GenBank/DDBJ whole genome shotgun (WGS) entry which is preliminary data.</text>
</comment>
<sequence length="229" mass="26744">MKKYLFSLLSLFFVVYSASAKEINSLVLFYDEVEQDAGSQVMRYIVNKQYLRIDNGDDNADFILFNVKEKTIYSINHEDRTILKIENHPWQQPEFNFKVVAGEKAMQGAPMVANKQVYSYQVLAGDKICTRVSLVKDMYAEDMKIFYQYQQVLSGQQVVTLKNTPEELHTPCFLIDQVYHSGNYYKVGLPVHISFSRGYEKFLKDFKESKFNKKIFLKPEGYEEYTAAF</sequence>
<feature type="chain" id="PRO_5016785758" description="DUF3857 domain-containing protein" evidence="1">
    <location>
        <begin position="21"/>
        <end position="229"/>
    </location>
</feature>
<organism evidence="2 3">
    <name type="scientific">endosymbiont of Galathealinum brachiosum</name>
    <dbReference type="NCBI Taxonomy" id="2200906"/>
    <lineage>
        <taxon>Bacteria</taxon>
        <taxon>Pseudomonadati</taxon>
        <taxon>Pseudomonadota</taxon>
        <taxon>Gammaproteobacteria</taxon>
        <taxon>sulfur-oxidizing symbionts</taxon>
    </lineage>
</organism>
<proteinExistence type="predicted"/>
<feature type="signal peptide" evidence="1">
    <location>
        <begin position="1"/>
        <end position="20"/>
    </location>
</feature>
<reference evidence="2 3" key="1">
    <citation type="journal article" date="2018" name="ISME J.">
        <title>Endosymbiont genomes yield clues of tubeworm success.</title>
        <authorList>
            <person name="Li Y."/>
            <person name="Liles M.R."/>
            <person name="Halanych K.M."/>
        </authorList>
    </citation>
    <scope>NUCLEOTIDE SEQUENCE [LARGE SCALE GENOMIC DNA]</scope>
    <source>
        <strain evidence="2">A1464</strain>
    </source>
</reference>
<protein>
    <recommendedName>
        <fullName evidence="4">DUF3857 domain-containing protein</fullName>
    </recommendedName>
</protein>